<dbReference type="Proteomes" id="UP000273145">
    <property type="component" value="Chromosome"/>
</dbReference>
<dbReference type="InterPro" id="IPR032820">
    <property type="entry name" value="ATPase_put"/>
</dbReference>
<keyword evidence="1" id="KW-0812">Transmembrane</keyword>
<organism evidence="2 3">
    <name type="scientific">Paenibacillus lentus</name>
    <dbReference type="NCBI Taxonomy" id="1338368"/>
    <lineage>
        <taxon>Bacteria</taxon>
        <taxon>Bacillati</taxon>
        <taxon>Bacillota</taxon>
        <taxon>Bacilli</taxon>
        <taxon>Bacillales</taxon>
        <taxon>Paenibacillaceae</taxon>
        <taxon>Paenibacillus</taxon>
    </lineage>
</organism>
<sequence>MRIPGNDGNLWVAAAYISGAGFLLAMYIVVGFLSARWLTERFDGPNYWVAIGAITGLVLGIVNIFVLIKKFLGAQNG</sequence>
<dbReference type="EMBL" id="CP034248">
    <property type="protein sequence ID" value="AZK48891.1"/>
    <property type="molecule type" value="Genomic_DNA"/>
</dbReference>
<keyword evidence="1" id="KW-1133">Transmembrane helix</keyword>
<keyword evidence="3" id="KW-1185">Reference proteome</keyword>
<feature type="transmembrane region" description="Helical" evidence="1">
    <location>
        <begin position="47"/>
        <end position="68"/>
    </location>
</feature>
<evidence type="ECO:0000256" key="1">
    <source>
        <dbReference type="SAM" id="Phobius"/>
    </source>
</evidence>
<dbReference type="OrthoDB" id="2624769at2"/>
<evidence type="ECO:0000313" key="2">
    <source>
        <dbReference type="EMBL" id="AZK48891.1"/>
    </source>
</evidence>
<dbReference type="Pfam" id="PF09527">
    <property type="entry name" value="ATPase_gene1"/>
    <property type="match status" value="1"/>
</dbReference>
<feature type="transmembrane region" description="Helical" evidence="1">
    <location>
        <begin position="12"/>
        <end position="35"/>
    </location>
</feature>
<protein>
    <submittedName>
        <fullName evidence="2">ATPase F0F1</fullName>
    </submittedName>
</protein>
<accession>A0A3S8S0S3</accession>
<proteinExistence type="predicted"/>
<evidence type="ECO:0000313" key="3">
    <source>
        <dbReference type="Proteomes" id="UP000273145"/>
    </source>
</evidence>
<gene>
    <name evidence="2" type="ORF">EIM92_06330</name>
</gene>
<dbReference type="AlphaFoldDB" id="A0A3S8S0S3"/>
<keyword evidence="1" id="KW-0472">Membrane</keyword>
<name>A0A3S8S0S3_9BACL</name>
<reference evidence="2 3" key="1">
    <citation type="submission" date="2018-11" db="EMBL/GenBank/DDBJ databases">
        <title>Genome sequencing of Paenibacillus lentus DSM25539(T).</title>
        <authorList>
            <person name="Kook J.-K."/>
            <person name="Park S.-N."/>
            <person name="Lim Y.K."/>
        </authorList>
    </citation>
    <scope>NUCLEOTIDE SEQUENCE [LARGE SCALE GENOMIC DNA]</scope>
    <source>
        <strain evidence="2 3">DSM 25539</strain>
    </source>
</reference>
<dbReference type="KEGG" id="plen:EIM92_06330"/>